<organism evidence="2 3">
    <name type="scientific">Enterococcus wangshanyuanii</name>
    <dbReference type="NCBI Taxonomy" id="2005703"/>
    <lineage>
        <taxon>Bacteria</taxon>
        <taxon>Bacillati</taxon>
        <taxon>Bacillota</taxon>
        <taxon>Bacilli</taxon>
        <taxon>Lactobacillales</taxon>
        <taxon>Enterococcaceae</taxon>
        <taxon>Enterococcus</taxon>
    </lineage>
</organism>
<evidence type="ECO:0000259" key="1">
    <source>
        <dbReference type="Pfam" id="PF09643"/>
    </source>
</evidence>
<dbReference type="SUPFAM" id="SSF159006">
    <property type="entry name" value="YopX-like"/>
    <property type="match status" value="1"/>
</dbReference>
<name>A0ABQ1PRY4_9ENTE</name>
<dbReference type="EMBL" id="BMKI01000013">
    <property type="protein sequence ID" value="GGD02191.1"/>
    <property type="molecule type" value="Genomic_DNA"/>
</dbReference>
<comment type="caution">
    <text evidence="2">The sequence shown here is derived from an EMBL/GenBank/DDBJ whole genome shotgun (WGS) entry which is preliminary data.</text>
</comment>
<dbReference type="InterPro" id="IPR019096">
    <property type="entry name" value="YopX_protein"/>
</dbReference>
<keyword evidence="3" id="KW-1185">Reference proteome</keyword>
<gene>
    <name evidence="2" type="ORF">GCM10011573_34610</name>
</gene>
<dbReference type="Proteomes" id="UP000630615">
    <property type="component" value="Unassembled WGS sequence"/>
</dbReference>
<feature type="domain" description="YopX protein" evidence="1">
    <location>
        <begin position="5"/>
        <end position="137"/>
    </location>
</feature>
<accession>A0ABQ1PRY4</accession>
<dbReference type="Pfam" id="PF09643">
    <property type="entry name" value="YopX"/>
    <property type="match status" value="1"/>
</dbReference>
<dbReference type="InterPro" id="IPR023385">
    <property type="entry name" value="YopX-like_C"/>
</dbReference>
<reference evidence="3" key="1">
    <citation type="journal article" date="2019" name="Int. J. Syst. Evol. Microbiol.">
        <title>The Global Catalogue of Microorganisms (GCM) 10K type strain sequencing project: providing services to taxonomists for standard genome sequencing and annotation.</title>
        <authorList>
            <consortium name="The Broad Institute Genomics Platform"/>
            <consortium name="The Broad Institute Genome Sequencing Center for Infectious Disease"/>
            <person name="Wu L."/>
            <person name="Ma J."/>
        </authorList>
    </citation>
    <scope>NUCLEOTIDE SEQUENCE [LARGE SCALE GENOMIC DNA]</scope>
    <source>
        <strain evidence="3">CGMCC 1.15942</strain>
    </source>
</reference>
<proteinExistence type="predicted"/>
<dbReference type="RefSeq" id="WP_088270636.1">
    <property type="nucleotide sequence ID" value="NZ_BMKI01000013.1"/>
</dbReference>
<evidence type="ECO:0000313" key="2">
    <source>
        <dbReference type="EMBL" id="GGD02191.1"/>
    </source>
</evidence>
<evidence type="ECO:0000313" key="3">
    <source>
        <dbReference type="Proteomes" id="UP000630615"/>
    </source>
</evidence>
<sequence length="141" mass="16319">MNKPKFRALNKKSNEWVYGVPIPNGLSKRVFMICLTLDVEIAYPLEQLHDFCVEVIPETIGQYTGLKDKNGVDIYEGDVLVYDAPKKYAHRRSMHEIAYADGRFFWKFLDLIFCQSNILYRDGYLVIGNIHENPELLSGVE</sequence>
<dbReference type="Gene3D" id="2.30.30.290">
    <property type="entry name" value="YopX-like domains"/>
    <property type="match status" value="1"/>
</dbReference>
<protein>
    <recommendedName>
        <fullName evidence="1">YopX protein domain-containing protein</fullName>
    </recommendedName>
</protein>